<dbReference type="Proteomes" id="UP000430692">
    <property type="component" value="Unassembled WGS sequence"/>
</dbReference>
<dbReference type="InterPro" id="IPR032710">
    <property type="entry name" value="NTF2-like_dom_sf"/>
</dbReference>
<dbReference type="Gene3D" id="3.10.450.50">
    <property type="match status" value="1"/>
</dbReference>
<evidence type="ECO:0000313" key="1">
    <source>
        <dbReference type="EMBL" id="MXQ52641.1"/>
    </source>
</evidence>
<gene>
    <name evidence="1" type="ORF">GSM42_02520</name>
</gene>
<sequence>MNTVQMKAMDLIERMFQAELQYMQTDGQTNREMKSVFHPEIVVHEPEFLPYAGDWSGYTELGKLWSTMNKYWKSMKVENVKATIDEEFLFLNCTLSLVARDSGQIITQPFSEYLRLQNGLIVEATPFYFDTAQINEVLKFTPRRKDMS</sequence>
<proteinExistence type="predicted"/>
<protein>
    <submittedName>
        <fullName evidence="1">Nuclear transport factor 2 family protein</fullName>
    </submittedName>
</protein>
<dbReference type="RefSeq" id="WP_160799642.1">
    <property type="nucleotide sequence ID" value="NZ_WUUL01000001.1"/>
</dbReference>
<organism evidence="1 2">
    <name type="scientific">Shimazuella alba</name>
    <dbReference type="NCBI Taxonomy" id="2690964"/>
    <lineage>
        <taxon>Bacteria</taxon>
        <taxon>Bacillati</taxon>
        <taxon>Bacillota</taxon>
        <taxon>Bacilli</taxon>
        <taxon>Bacillales</taxon>
        <taxon>Thermoactinomycetaceae</taxon>
        <taxon>Shimazuella</taxon>
    </lineage>
</organism>
<evidence type="ECO:0000313" key="2">
    <source>
        <dbReference type="Proteomes" id="UP000430692"/>
    </source>
</evidence>
<reference evidence="1 2" key="1">
    <citation type="submission" date="2019-12" db="EMBL/GenBank/DDBJ databases">
        <title>Whole-genome analyses of novel actinobacteria.</title>
        <authorList>
            <person name="Sahin N."/>
            <person name="Saygin H."/>
        </authorList>
    </citation>
    <scope>NUCLEOTIDE SEQUENCE [LARGE SCALE GENOMIC DNA]</scope>
    <source>
        <strain evidence="1 2">KC615</strain>
    </source>
</reference>
<dbReference type="AlphaFoldDB" id="A0A6I4VQG9"/>
<dbReference type="EMBL" id="WUUL01000001">
    <property type="protein sequence ID" value="MXQ52641.1"/>
    <property type="molecule type" value="Genomic_DNA"/>
</dbReference>
<name>A0A6I4VQG9_9BACL</name>
<accession>A0A6I4VQG9</accession>
<dbReference type="SUPFAM" id="SSF54427">
    <property type="entry name" value="NTF2-like"/>
    <property type="match status" value="1"/>
</dbReference>
<keyword evidence="2" id="KW-1185">Reference proteome</keyword>
<comment type="caution">
    <text evidence="1">The sequence shown here is derived from an EMBL/GenBank/DDBJ whole genome shotgun (WGS) entry which is preliminary data.</text>
</comment>